<evidence type="ECO:0000256" key="2">
    <source>
        <dbReference type="ARBA" id="ARBA00022741"/>
    </source>
</evidence>
<dbReference type="InterPro" id="IPR030548">
    <property type="entry name" value="RAD51B"/>
</dbReference>
<evidence type="ECO:0000313" key="16">
    <source>
        <dbReference type="Proteomes" id="UP000749559"/>
    </source>
</evidence>
<dbReference type="GO" id="GO:0140664">
    <property type="term" value="F:ATP-dependent DNA damage sensor activity"/>
    <property type="evidence" value="ECO:0007669"/>
    <property type="project" value="InterPro"/>
</dbReference>
<comment type="subcellular location">
    <subcellularLocation>
        <location evidence="1">Nucleus</location>
    </subcellularLocation>
</comment>
<proteinExistence type="predicted"/>
<sequence length="335" mass="36536">MLNISDVEVQRVMEKVSHAVVPKPCTARDLIPGKKDDFIDFFPLGLDQLDRVLHGGLPAGTITEIAGPSGCGKTQFSIMLSLLATLPIQNGGLDGGVIYIDTESAFSAERLAEMAQCRFPDLINNEESILKVATRVHVYLESTCSSLFKRLQNLEEDIISKGIKLIVLDSVASLVRKEFDTKGTKNITQRTNLLAQEAAILKYLAESFKIPVVVTNQITTRYGQGNTSDAGNDVNHDMSVNGMSSMDGDGGYVTAALGNTWSHSVNTRLIVQYLDNVKRQILIAKSPVAPFAAFTYTIEDKGIVLQESDGHHYDGTDPGLQHIRVKSAIQQDILS</sequence>
<keyword evidence="6" id="KW-0233">DNA recombination</keyword>
<name>A0A8S4PB96_OWEFU</name>
<keyword evidence="16" id="KW-1185">Reference proteome</keyword>
<keyword evidence="5" id="KW-0238">DNA-binding</keyword>
<evidence type="ECO:0000256" key="6">
    <source>
        <dbReference type="ARBA" id="ARBA00023172"/>
    </source>
</evidence>
<dbReference type="AlphaFoldDB" id="A0A8S4PB96"/>
<evidence type="ECO:0000256" key="3">
    <source>
        <dbReference type="ARBA" id="ARBA00022763"/>
    </source>
</evidence>
<keyword evidence="4" id="KW-0067">ATP-binding</keyword>
<evidence type="ECO:0000256" key="5">
    <source>
        <dbReference type="ARBA" id="ARBA00023125"/>
    </source>
</evidence>
<dbReference type="GO" id="GO:0003690">
    <property type="term" value="F:double-stranded DNA binding"/>
    <property type="evidence" value="ECO:0007669"/>
    <property type="project" value="TreeGrafter"/>
</dbReference>
<evidence type="ECO:0000256" key="8">
    <source>
        <dbReference type="ARBA" id="ARBA00023242"/>
    </source>
</evidence>
<evidence type="ECO:0000313" key="15">
    <source>
        <dbReference type="EMBL" id="CAH1790657.1"/>
    </source>
</evidence>
<reference evidence="15" key="1">
    <citation type="submission" date="2022-03" db="EMBL/GenBank/DDBJ databases">
        <authorList>
            <person name="Martin C."/>
        </authorList>
    </citation>
    <scope>NUCLEOTIDE SEQUENCE</scope>
</reference>
<keyword evidence="7" id="KW-0234">DNA repair</keyword>
<dbReference type="InterPro" id="IPR013632">
    <property type="entry name" value="Rad51_C"/>
</dbReference>
<dbReference type="PANTHER" id="PTHR46456">
    <property type="entry name" value="DNA REPAIR PROTEIN RAD51 HOMOLOG 2"/>
    <property type="match status" value="1"/>
</dbReference>
<dbReference type="FunFam" id="3.40.50.300:FF:000806">
    <property type="entry name" value="DNA repair protein RAD51 homolog 2"/>
    <property type="match status" value="1"/>
</dbReference>
<dbReference type="InterPro" id="IPR016467">
    <property type="entry name" value="DNA_recomb/repair_RecA-like"/>
</dbReference>
<evidence type="ECO:0000256" key="4">
    <source>
        <dbReference type="ARBA" id="ARBA00022840"/>
    </source>
</evidence>
<dbReference type="GO" id="GO:0000400">
    <property type="term" value="F:four-way junction DNA binding"/>
    <property type="evidence" value="ECO:0007669"/>
    <property type="project" value="TreeGrafter"/>
</dbReference>
<dbReference type="CDD" id="cd19493">
    <property type="entry name" value="Rad51B"/>
    <property type="match status" value="1"/>
</dbReference>
<dbReference type="GO" id="GO:0003697">
    <property type="term" value="F:single-stranded DNA binding"/>
    <property type="evidence" value="ECO:0007669"/>
    <property type="project" value="TreeGrafter"/>
</dbReference>
<dbReference type="GO" id="GO:0000724">
    <property type="term" value="P:double-strand break repair via homologous recombination"/>
    <property type="evidence" value="ECO:0007669"/>
    <property type="project" value="InterPro"/>
</dbReference>
<evidence type="ECO:0000256" key="12">
    <source>
        <dbReference type="ARBA" id="ARBA00078129"/>
    </source>
</evidence>
<keyword evidence="3" id="KW-0227">DNA damage</keyword>
<dbReference type="GO" id="GO:0033063">
    <property type="term" value="C:Rad51B-Rad51C-Rad51D-XRCC2 complex"/>
    <property type="evidence" value="ECO:0007669"/>
    <property type="project" value="InterPro"/>
</dbReference>
<dbReference type="GO" id="GO:0005524">
    <property type="term" value="F:ATP binding"/>
    <property type="evidence" value="ECO:0007669"/>
    <property type="project" value="UniProtKB-KW"/>
</dbReference>
<dbReference type="GO" id="GO:0005657">
    <property type="term" value="C:replication fork"/>
    <property type="evidence" value="ECO:0007669"/>
    <property type="project" value="TreeGrafter"/>
</dbReference>
<evidence type="ECO:0000256" key="11">
    <source>
        <dbReference type="ARBA" id="ARBA00073972"/>
    </source>
</evidence>
<protein>
    <recommendedName>
        <fullName evidence="11">DNA repair protein RAD51 homolog 2</fullName>
    </recommendedName>
    <alternativeName>
        <fullName evidence="12">RAD51 homolog B</fullName>
    </alternativeName>
    <alternativeName>
        <fullName evidence="13">RAD51-like protein 1</fullName>
    </alternativeName>
</protein>
<evidence type="ECO:0000256" key="9">
    <source>
        <dbReference type="ARBA" id="ARBA00053115"/>
    </source>
</evidence>
<evidence type="ECO:0000256" key="7">
    <source>
        <dbReference type="ARBA" id="ARBA00023204"/>
    </source>
</evidence>
<evidence type="ECO:0000256" key="13">
    <source>
        <dbReference type="ARBA" id="ARBA00079682"/>
    </source>
</evidence>
<dbReference type="PIRSF" id="PIRSF005856">
    <property type="entry name" value="Rad51"/>
    <property type="match status" value="1"/>
</dbReference>
<organism evidence="15 16">
    <name type="scientific">Owenia fusiformis</name>
    <name type="common">Polychaete worm</name>
    <dbReference type="NCBI Taxonomy" id="6347"/>
    <lineage>
        <taxon>Eukaryota</taxon>
        <taxon>Metazoa</taxon>
        <taxon>Spiralia</taxon>
        <taxon>Lophotrochozoa</taxon>
        <taxon>Annelida</taxon>
        <taxon>Polychaeta</taxon>
        <taxon>Sedentaria</taxon>
        <taxon>Canalipalpata</taxon>
        <taxon>Sabellida</taxon>
        <taxon>Oweniida</taxon>
        <taxon>Oweniidae</taxon>
        <taxon>Owenia</taxon>
    </lineage>
</organism>
<dbReference type="InterPro" id="IPR027417">
    <property type="entry name" value="P-loop_NTPase"/>
</dbReference>
<gene>
    <name evidence="15" type="ORF">OFUS_LOCUS15834</name>
</gene>
<dbReference type="SMART" id="SM00382">
    <property type="entry name" value="AAA"/>
    <property type="match status" value="1"/>
</dbReference>
<feature type="domain" description="RecA family profile 1" evidence="14">
    <location>
        <begin position="38"/>
        <end position="218"/>
    </location>
</feature>
<dbReference type="Gene3D" id="3.40.50.300">
    <property type="entry name" value="P-loop containing nucleotide triphosphate hydrolases"/>
    <property type="match status" value="1"/>
</dbReference>
<dbReference type="SUPFAM" id="SSF52540">
    <property type="entry name" value="P-loop containing nucleoside triphosphate hydrolases"/>
    <property type="match status" value="1"/>
</dbReference>
<comment type="subunit">
    <text evidence="10">Part of the BCDX2 complex consisting of RAD51B, RAD51C, RAD51D and XRCC2; the complex has a ring-like structure arranged into a flat disc around a central channel. The BCDX2 subcomplex RAD51B:RAD51C interacts with RAD51. Interacts with SWSAP1; involved in homologous recombination repair. Interacts with HELQ.</text>
</comment>
<accession>A0A8S4PB96</accession>
<dbReference type="Pfam" id="PF08423">
    <property type="entry name" value="Rad51"/>
    <property type="match status" value="1"/>
</dbReference>
<dbReference type="InterPro" id="IPR003593">
    <property type="entry name" value="AAA+_ATPase"/>
</dbReference>
<comment type="caution">
    <text evidence="15">The sequence shown here is derived from an EMBL/GenBank/DDBJ whole genome shotgun (WGS) entry which is preliminary data.</text>
</comment>
<keyword evidence="8" id="KW-0539">Nucleus</keyword>
<dbReference type="EMBL" id="CAIIXF020000008">
    <property type="protein sequence ID" value="CAH1790657.1"/>
    <property type="molecule type" value="Genomic_DNA"/>
</dbReference>
<evidence type="ECO:0000256" key="1">
    <source>
        <dbReference type="ARBA" id="ARBA00004123"/>
    </source>
</evidence>
<dbReference type="InterPro" id="IPR020588">
    <property type="entry name" value="RecA_ATP-bd"/>
</dbReference>
<keyword evidence="2" id="KW-0547">Nucleotide-binding</keyword>
<dbReference type="PANTHER" id="PTHR46456:SF1">
    <property type="entry name" value="DNA REPAIR PROTEIN RAD51 HOMOLOG 2"/>
    <property type="match status" value="1"/>
</dbReference>
<evidence type="ECO:0000256" key="10">
    <source>
        <dbReference type="ARBA" id="ARBA00062240"/>
    </source>
</evidence>
<dbReference type="OrthoDB" id="5957327at2759"/>
<dbReference type="PROSITE" id="PS50162">
    <property type="entry name" value="RECA_2"/>
    <property type="match status" value="1"/>
</dbReference>
<dbReference type="Proteomes" id="UP000749559">
    <property type="component" value="Unassembled WGS sequence"/>
</dbReference>
<comment type="function">
    <text evidence="9">Involved in the homologous recombination repair (HRR) pathway of double-stranded DNA breaks arising during DNA replication or induced by DNA-damaging agents. May promote the assembly of presynaptic RAD51 nucleoprotein filaments. Binds single-stranded DNA and double-stranded DNA and has DNA-dependent ATPase activity. Part of the RAD51 paralog protein complex BCDX2 which acts in the BRCA1-BRCA2-dependent HR pathway. Upon DNA damage, BCDX2 acts downstream of BRCA2 recruitment and upstream of RAD51 recruitment. BCDX2 binds predominantly to the intersection of the four duplex arms of the Holliday junction and to junction of replication forks. The BCDX2 complex was originally reported to bind single-stranded DNA, single-stranded gaps in duplex DNA and specifically to nicks in duplex DNA. The BCDX2 subcomplex RAD51B:RAD51C exhibits single-stranded DNA-dependent ATPase activity suggesting an involvement in early stages of the HR pathway.</text>
</comment>
<evidence type="ECO:0000259" key="14">
    <source>
        <dbReference type="PROSITE" id="PS50162"/>
    </source>
</evidence>